<dbReference type="EMBL" id="CAJNJA010016153">
    <property type="protein sequence ID" value="CAE7375552.1"/>
    <property type="molecule type" value="Genomic_DNA"/>
</dbReference>
<comment type="caution">
    <text evidence="1">The sequence shown here is derived from an EMBL/GenBank/DDBJ whole genome shotgun (WGS) entry which is preliminary data.</text>
</comment>
<organism evidence="1 2">
    <name type="scientific">Symbiodinium necroappetens</name>
    <dbReference type="NCBI Taxonomy" id="1628268"/>
    <lineage>
        <taxon>Eukaryota</taxon>
        <taxon>Sar</taxon>
        <taxon>Alveolata</taxon>
        <taxon>Dinophyceae</taxon>
        <taxon>Suessiales</taxon>
        <taxon>Symbiodiniaceae</taxon>
        <taxon>Symbiodinium</taxon>
    </lineage>
</organism>
<sequence length="140" mass="15973">SSVISVYVQSRIDANVKPDKKQRGAIQSLAGADVLQLLLRQVVERASLDGVVIESFYLQQQIHWEIEKHPTPSRLAPPQMMRNLHRLLSRMSWDRMIQFVRHCPACQSSFLDDVQARLVSLRPGHLSDPSGLRHAKSVWL</sequence>
<feature type="non-terminal residue" evidence="1">
    <location>
        <position position="1"/>
    </location>
</feature>
<evidence type="ECO:0000313" key="2">
    <source>
        <dbReference type="Proteomes" id="UP000601435"/>
    </source>
</evidence>
<name>A0A812QI16_9DINO</name>
<accession>A0A812QI16</accession>
<dbReference type="AlphaFoldDB" id="A0A812QI16"/>
<dbReference type="Proteomes" id="UP000601435">
    <property type="component" value="Unassembled WGS sequence"/>
</dbReference>
<evidence type="ECO:0000313" key="1">
    <source>
        <dbReference type="EMBL" id="CAE7375552.1"/>
    </source>
</evidence>
<protein>
    <submittedName>
        <fullName evidence="1">Uncharacterized protein</fullName>
    </submittedName>
</protein>
<gene>
    <name evidence="1" type="ORF">SNEC2469_LOCUS10126</name>
</gene>
<keyword evidence="2" id="KW-1185">Reference proteome</keyword>
<proteinExistence type="predicted"/>
<reference evidence="1" key="1">
    <citation type="submission" date="2021-02" db="EMBL/GenBank/DDBJ databases">
        <authorList>
            <person name="Dougan E. K."/>
            <person name="Rhodes N."/>
            <person name="Thang M."/>
            <person name="Chan C."/>
        </authorList>
    </citation>
    <scope>NUCLEOTIDE SEQUENCE</scope>
</reference>
<dbReference type="OrthoDB" id="417494at2759"/>